<dbReference type="PANTHER" id="PTHR48475:SF2">
    <property type="entry name" value="RIBONUCLEASE H"/>
    <property type="match status" value="1"/>
</dbReference>
<organism evidence="3 4">
    <name type="scientific">Juglans regia</name>
    <name type="common">English walnut</name>
    <dbReference type="NCBI Taxonomy" id="51240"/>
    <lineage>
        <taxon>Eukaryota</taxon>
        <taxon>Viridiplantae</taxon>
        <taxon>Streptophyta</taxon>
        <taxon>Embryophyta</taxon>
        <taxon>Tracheophyta</taxon>
        <taxon>Spermatophyta</taxon>
        <taxon>Magnoliopsida</taxon>
        <taxon>eudicotyledons</taxon>
        <taxon>Gunneridae</taxon>
        <taxon>Pentapetalae</taxon>
        <taxon>rosids</taxon>
        <taxon>fabids</taxon>
        <taxon>Fagales</taxon>
        <taxon>Juglandaceae</taxon>
        <taxon>Juglans</taxon>
    </lineage>
</organism>
<keyword evidence="3" id="KW-1185">Reference proteome</keyword>
<sequence>MTGPWLFAQWGIDLVDPMPPSKGGMKFIIVAVDYFTKWAEADAMVIVTAQNVTKFIWKAIVCRWCVELGIKVKYSSPGHPHVNEQVEATNKTIVGILKKKVGEKKGAWAYELSKILWAYRTTSKTSSGETPFALAYGIEAMILVEVGVPSHRSLHFNDCENERKLEEHLDLLKKKGKCLNKGSYLQEEDKVVFQQKSKTKILQSRRFGLKRHSSNHDGRRKARTEMGRTILGHRDQPSGDLSPKRYGGT</sequence>
<dbReference type="Gene3D" id="3.30.420.10">
    <property type="entry name" value="Ribonuclease H-like superfamily/Ribonuclease H"/>
    <property type="match status" value="1"/>
</dbReference>
<dbReference type="OrthoDB" id="1936587at2759"/>
<dbReference type="InterPro" id="IPR001584">
    <property type="entry name" value="Integrase_cat-core"/>
</dbReference>
<dbReference type="SUPFAM" id="SSF53098">
    <property type="entry name" value="Ribonuclease H-like"/>
    <property type="match status" value="1"/>
</dbReference>
<dbReference type="Proteomes" id="UP000235220">
    <property type="component" value="Chromosome 14"/>
</dbReference>
<evidence type="ECO:0000256" key="1">
    <source>
        <dbReference type="SAM" id="MobiDB-lite"/>
    </source>
</evidence>
<dbReference type="InterPro" id="IPR036397">
    <property type="entry name" value="RNaseH_sf"/>
</dbReference>
<dbReference type="KEGG" id="jre:109020696"/>
<evidence type="ECO:0000259" key="2">
    <source>
        <dbReference type="PROSITE" id="PS50994"/>
    </source>
</evidence>
<dbReference type="AlphaFoldDB" id="A0A2I4HRI9"/>
<accession>A0A2I4HRI9</accession>
<reference evidence="4" key="1">
    <citation type="submission" date="2025-08" db="UniProtKB">
        <authorList>
            <consortium name="RefSeq"/>
        </authorList>
    </citation>
    <scope>IDENTIFICATION</scope>
    <source>
        <tissue evidence="4">Leaves</tissue>
    </source>
</reference>
<protein>
    <submittedName>
        <fullName evidence="4">Uncharacterized protein LOC109020696</fullName>
    </submittedName>
</protein>
<feature type="region of interest" description="Disordered" evidence="1">
    <location>
        <begin position="209"/>
        <end position="249"/>
    </location>
</feature>
<dbReference type="InterPro" id="IPR012337">
    <property type="entry name" value="RNaseH-like_sf"/>
</dbReference>
<dbReference type="PROSITE" id="PS50994">
    <property type="entry name" value="INTEGRASE"/>
    <property type="match status" value="1"/>
</dbReference>
<proteinExistence type="predicted"/>
<dbReference type="PANTHER" id="PTHR48475">
    <property type="entry name" value="RIBONUCLEASE H"/>
    <property type="match status" value="1"/>
</dbReference>
<feature type="compositionally biased region" description="Basic residues" evidence="1">
    <location>
        <begin position="209"/>
        <end position="222"/>
    </location>
</feature>
<dbReference type="RefSeq" id="XP_018858764.1">
    <property type="nucleotide sequence ID" value="XM_019003219.1"/>
</dbReference>
<name>A0A2I4HRI9_JUGRE</name>
<dbReference type="GeneID" id="109020696"/>
<dbReference type="GO" id="GO:0015074">
    <property type="term" value="P:DNA integration"/>
    <property type="evidence" value="ECO:0007669"/>
    <property type="project" value="InterPro"/>
</dbReference>
<dbReference type="Gramene" id="Jr14_14410_p1">
    <property type="protein sequence ID" value="cds.Jr14_14410_p1"/>
    <property type="gene ID" value="Jr14_14410"/>
</dbReference>
<evidence type="ECO:0000313" key="4">
    <source>
        <dbReference type="RefSeq" id="XP_018858764.1"/>
    </source>
</evidence>
<evidence type="ECO:0000313" key="3">
    <source>
        <dbReference type="Proteomes" id="UP000235220"/>
    </source>
</evidence>
<gene>
    <name evidence="4" type="primary">LOC109020696</name>
</gene>
<dbReference type="GO" id="GO:0003676">
    <property type="term" value="F:nucleic acid binding"/>
    <property type="evidence" value="ECO:0007669"/>
    <property type="project" value="InterPro"/>
</dbReference>
<feature type="domain" description="Integrase catalytic" evidence="2">
    <location>
        <begin position="46"/>
        <end position="139"/>
    </location>
</feature>